<dbReference type="InParanoid" id="A0A1X7U4E8"/>
<name>A0A1X7U4E8_AMPQE</name>
<organism evidence="1">
    <name type="scientific">Amphimedon queenslandica</name>
    <name type="common">Sponge</name>
    <dbReference type="NCBI Taxonomy" id="400682"/>
    <lineage>
        <taxon>Eukaryota</taxon>
        <taxon>Metazoa</taxon>
        <taxon>Porifera</taxon>
        <taxon>Demospongiae</taxon>
        <taxon>Heteroscleromorpha</taxon>
        <taxon>Haplosclerida</taxon>
        <taxon>Niphatidae</taxon>
        <taxon>Amphimedon</taxon>
    </lineage>
</organism>
<protein>
    <submittedName>
        <fullName evidence="1">Uncharacterized protein</fullName>
    </submittedName>
</protein>
<reference evidence="1" key="1">
    <citation type="submission" date="2017-05" db="UniProtKB">
        <authorList>
            <consortium name="EnsemblMetazoa"/>
        </authorList>
    </citation>
    <scope>IDENTIFICATION</scope>
</reference>
<dbReference type="AlphaFoldDB" id="A0A1X7U4E8"/>
<accession>A0A1X7U4E8</accession>
<sequence length="164" mass="19179">MAAEFVLHEEETADDYSVTDVFQYLSNNLKGFIINKCFFNDQECLILTHEKLFLHPPLGPTSRVRILLKRREYVVHVLLREVQNGFLTSDSPGTEFVEICSKFAVDSSKYKFCPGIDIAEYEEFKSEIRFDLKSVRRTNEPFLRIDSVNCLLWFELGKTCSYER</sequence>
<dbReference type="EnsemblMetazoa" id="Aqu2.1.22538_001">
    <property type="protein sequence ID" value="Aqu2.1.22538_001"/>
    <property type="gene ID" value="Aqu2.1.22538"/>
</dbReference>
<evidence type="ECO:0000313" key="1">
    <source>
        <dbReference type="EnsemblMetazoa" id="Aqu2.1.22538_001"/>
    </source>
</evidence>
<proteinExistence type="predicted"/>